<protein>
    <submittedName>
        <fullName evidence="1">Uncharacterized protein</fullName>
    </submittedName>
</protein>
<name>A0ABQ4K0R5_9BACI</name>
<evidence type="ECO:0000313" key="2">
    <source>
        <dbReference type="Proteomes" id="UP000680279"/>
    </source>
</evidence>
<evidence type="ECO:0000313" key="1">
    <source>
        <dbReference type="EMBL" id="GIN19359.1"/>
    </source>
</evidence>
<proteinExistence type="predicted"/>
<organism evidence="1 2">
    <name type="scientific">Siminovitchia fordii</name>
    <dbReference type="NCBI Taxonomy" id="254759"/>
    <lineage>
        <taxon>Bacteria</taxon>
        <taxon>Bacillati</taxon>
        <taxon>Bacillota</taxon>
        <taxon>Bacilli</taxon>
        <taxon>Bacillales</taxon>
        <taxon>Bacillaceae</taxon>
        <taxon>Siminovitchia</taxon>
    </lineage>
</organism>
<dbReference type="Proteomes" id="UP000680279">
    <property type="component" value="Unassembled WGS sequence"/>
</dbReference>
<gene>
    <name evidence="1" type="ORF">J1TS3_04930</name>
</gene>
<sequence length="62" mass="7026">MKKKKGCHRKSVFTGFLDSPFFIHKNGDYFLNTPGLSSRPDVKIADKNAMDTPNNKIVLIIM</sequence>
<accession>A0ABQ4K0R5</accession>
<dbReference type="EMBL" id="BOQT01000001">
    <property type="protein sequence ID" value="GIN19359.1"/>
    <property type="molecule type" value="Genomic_DNA"/>
</dbReference>
<comment type="caution">
    <text evidence="1">The sequence shown here is derived from an EMBL/GenBank/DDBJ whole genome shotgun (WGS) entry which is preliminary data.</text>
</comment>
<reference evidence="1 2" key="1">
    <citation type="submission" date="2021-03" db="EMBL/GenBank/DDBJ databases">
        <title>Antimicrobial resistance genes in bacteria isolated from Japanese honey, and their potential for conferring macrolide and lincosamide resistance in the American foulbrood pathogen Paenibacillus larvae.</title>
        <authorList>
            <person name="Okamoto M."/>
            <person name="Kumagai M."/>
            <person name="Kanamori H."/>
            <person name="Takamatsu D."/>
        </authorList>
    </citation>
    <scope>NUCLEOTIDE SEQUENCE [LARGE SCALE GENOMIC DNA]</scope>
    <source>
        <strain evidence="1 2">J1TS3</strain>
    </source>
</reference>
<keyword evidence="2" id="KW-1185">Reference proteome</keyword>